<evidence type="ECO:0000313" key="2">
    <source>
        <dbReference type="Proteomes" id="UP001178275"/>
    </source>
</evidence>
<dbReference type="Proteomes" id="UP001178275">
    <property type="component" value="Unassembled WGS sequence"/>
</dbReference>
<keyword evidence="1" id="KW-0067">ATP-binding</keyword>
<dbReference type="GO" id="GO:0005524">
    <property type="term" value="F:ATP binding"/>
    <property type="evidence" value="ECO:0007669"/>
    <property type="project" value="UniProtKB-KW"/>
</dbReference>
<dbReference type="RefSeq" id="WP_305159034.1">
    <property type="nucleotide sequence ID" value="NZ_JAUUTW010000002.1"/>
</dbReference>
<name>A0AA90NZJ3_9BACI</name>
<comment type="caution">
    <text evidence="1">The sequence shown here is derived from an EMBL/GenBank/DDBJ whole genome shotgun (WGS) entry which is preliminary data.</text>
</comment>
<evidence type="ECO:0000313" key="1">
    <source>
        <dbReference type="EMBL" id="MDP1450112.1"/>
    </source>
</evidence>
<sequence>MTLGPPGVGKTHLSISFAIEALT</sequence>
<dbReference type="AlphaFoldDB" id="A0AA90NZJ3"/>
<dbReference type="EMBL" id="JAUUTW010000002">
    <property type="protein sequence ID" value="MDP1450112.1"/>
    <property type="molecule type" value="Genomic_DNA"/>
</dbReference>
<gene>
    <name evidence="1" type="ORF">Q8G36_03430</name>
</gene>
<protein>
    <submittedName>
        <fullName evidence="1">ATP-binding protein</fullName>
    </submittedName>
</protein>
<accession>A0AA90NZJ3</accession>
<proteinExistence type="predicted"/>
<organism evidence="1 2">
    <name type="scientific">Peribacillus frigoritolerans</name>
    <dbReference type="NCBI Taxonomy" id="450367"/>
    <lineage>
        <taxon>Bacteria</taxon>
        <taxon>Bacillati</taxon>
        <taxon>Bacillota</taxon>
        <taxon>Bacilli</taxon>
        <taxon>Bacillales</taxon>
        <taxon>Bacillaceae</taxon>
        <taxon>Peribacillus</taxon>
    </lineage>
</organism>
<reference evidence="1" key="1">
    <citation type="submission" date="2023-07" db="EMBL/GenBank/DDBJ databases">
        <title>Murine gut Bacillus species.</title>
        <authorList>
            <person name="Gutman E."/>
            <person name="Hashuel R."/>
            <person name="Litvak Y."/>
        </authorList>
    </citation>
    <scope>NUCLEOTIDE SEQUENCE</scope>
    <source>
        <strain evidence="1">RU293</strain>
    </source>
</reference>
<keyword evidence="1" id="KW-0547">Nucleotide-binding</keyword>